<dbReference type="NCBIfam" id="TIGR02532">
    <property type="entry name" value="IV_pilin_GFxxxE"/>
    <property type="match status" value="1"/>
</dbReference>
<dbReference type="EMBL" id="UINC01060727">
    <property type="protein sequence ID" value="SVB85539.1"/>
    <property type="molecule type" value="Genomic_DNA"/>
</dbReference>
<name>A0A382HEF1_9ZZZZ</name>
<dbReference type="InterPro" id="IPR012902">
    <property type="entry name" value="N_methyl_site"/>
</dbReference>
<evidence type="ECO:0000313" key="1">
    <source>
        <dbReference type="EMBL" id="SVB85539.1"/>
    </source>
</evidence>
<organism evidence="1">
    <name type="scientific">marine metagenome</name>
    <dbReference type="NCBI Taxonomy" id="408172"/>
    <lineage>
        <taxon>unclassified sequences</taxon>
        <taxon>metagenomes</taxon>
        <taxon>ecological metagenomes</taxon>
    </lineage>
</organism>
<accession>A0A382HEF1</accession>
<proteinExistence type="predicted"/>
<gene>
    <name evidence="1" type="ORF">METZ01_LOCUS238393</name>
</gene>
<sequence length="76" mass="8774">MRGFTLIELLVDYPASCHNNAARIAFADGHLEIHKWLDSRTIPPLTKGRELKLNLFTPQNLDMLWMQEHSSDLVSR</sequence>
<protein>
    <submittedName>
        <fullName evidence="1">Uncharacterized protein</fullName>
    </submittedName>
</protein>
<reference evidence="1" key="1">
    <citation type="submission" date="2018-05" db="EMBL/GenBank/DDBJ databases">
        <authorList>
            <person name="Lanie J.A."/>
            <person name="Ng W.-L."/>
            <person name="Kazmierczak K.M."/>
            <person name="Andrzejewski T.M."/>
            <person name="Davidsen T.M."/>
            <person name="Wayne K.J."/>
            <person name="Tettelin H."/>
            <person name="Glass J.I."/>
            <person name="Rusch D."/>
            <person name="Podicherti R."/>
            <person name="Tsui H.-C.T."/>
            <person name="Winkler M.E."/>
        </authorList>
    </citation>
    <scope>NUCLEOTIDE SEQUENCE</scope>
</reference>
<dbReference type="AlphaFoldDB" id="A0A382HEF1"/>